<keyword evidence="3" id="KW-1185">Reference proteome</keyword>
<feature type="compositionally biased region" description="Polar residues" evidence="1">
    <location>
        <begin position="212"/>
        <end position="225"/>
    </location>
</feature>
<sequence length="225" mass="22935">MGRRRLQNGDQIAQGIGRRLHFLQRPHGPQPAGLVAGRMASAHSPPAAGTGGSPNLRGQLRPVSSPAQDPPQTSPRDSADDRDASGGIIAESQGSVSSLAGMFGQSIKSRNVGHGRTLTGSTFSGPASVPKAPARAPPPPPNMTGGGSASHRRTNSAAAPSQPPPPPPPPPPLSSPPAAKGIPVREGKWTFHPLSELPPPPPAGKIARHTYPSGNFTGSTINLDA</sequence>
<organism evidence="2 3">
    <name type="scientific">Coemansia guatemalensis</name>
    <dbReference type="NCBI Taxonomy" id="2761395"/>
    <lineage>
        <taxon>Eukaryota</taxon>
        <taxon>Fungi</taxon>
        <taxon>Fungi incertae sedis</taxon>
        <taxon>Zoopagomycota</taxon>
        <taxon>Kickxellomycotina</taxon>
        <taxon>Kickxellomycetes</taxon>
        <taxon>Kickxellales</taxon>
        <taxon>Kickxellaceae</taxon>
        <taxon>Coemansia</taxon>
    </lineage>
</organism>
<evidence type="ECO:0000256" key="1">
    <source>
        <dbReference type="SAM" id="MobiDB-lite"/>
    </source>
</evidence>
<dbReference type="Proteomes" id="UP001140094">
    <property type="component" value="Unassembled WGS sequence"/>
</dbReference>
<dbReference type="OrthoDB" id="2430277at2759"/>
<evidence type="ECO:0000313" key="3">
    <source>
        <dbReference type="Proteomes" id="UP001140094"/>
    </source>
</evidence>
<protein>
    <recommendedName>
        <fullName evidence="4">WH2 domain-containing protein</fullName>
    </recommendedName>
</protein>
<feature type="region of interest" description="Disordered" evidence="1">
    <location>
        <begin position="1"/>
        <end position="225"/>
    </location>
</feature>
<name>A0A9W8HVJ0_9FUNG</name>
<dbReference type="AlphaFoldDB" id="A0A9W8HVJ0"/>
<evidence type="ECO:0008006" key="4">
    <source>
        <dbReference type="Google" id="ProtNLM"/>
    </source>
</evidence>
<accession>A0A9W8HVJ0</accession>
<gene>
    <name evidence="2" type="ORF">H4R20_005504</name>
</gene>
<reference evidence="2" key="1">
    <citation type="submission" date="2022-07" db="EMBL/GenBank/DDBJ databases">
        <title>Phylogenomic reconstructions and comparative analyses of Kickxellomycotina fungi.</title>
        <authorList>
            <person name="Reynolds N.K."/>
            <person name="Stajich J.E."/>
            <person name="Barry K."/>
            <person name="Grigoriev I.V."/>
            <person name="Crous P."/>
            <person name="Smith M.E."/>
        </authorList>
    </citation>
    <scope>NUCLEOTIDE SEQUENCE</scope>
    <source>
        <strain evidence="2">NRRL 1565</strain>
    </source>
</reference>
<feature type="compositionally biased region" description="Pro residues" evidence="1">
    <location>
        <begin position="161"/>
        <end position="175"/>
    </location>
</feature>
<proteinExistence type="predicted"/>
<evidence type="ECO:0000313" key="2">
    <source>
        <dbReference type="EMBL" id="KAJ2796535.1"/>
    </source>
</evidence>
<comment type="caution">
    <text evidence="2">The sequence shown here is derived from an EMBL/GenBank/DDBJ whole genome shotgun (WGS) entry which is preliminary data.</text>
</comment>
<dbReference type="PRINTS" id="PR01217">
    <property type="entry name" value="PRICHEXTENSN"/>
</dbReference>
<dbReference type="EMBL" id="JANBUO010001868">
    <property type="protein sequence ID" value="KAJ2796535.1"/>
    <property type="molecule type" value="Genomic_DNA"/>
</dbReference>